<reference evidence="2 3" key="1">
    <citation type="submission" date="2016-07" db="EMBL/GenBank/DDBJ databases">
        <title>Draft genome of the white-rot fungus Obba rivulosa 3A-2.</title>
        <authorList>
            <consortium name="DOE Joint Genome Institute"/>
            <person name="Miettinen O."/>
            <person name="Riley R."/>
            <person name="Acob R."/>
            <person name="Barry K."/>
            <person name="Cullen D."/>
            <person name="De Vries R."/>
            <person name="Hainaut M."/>
            <person name="Hatakka A."/>
            <person name="Henrissat B."/>
            <person name="Hilden K."/>
            <person name="Kuo R."/>
            <person name="Labutti K."/>
            <person name="Lipzen A."/>
            <person name="Makela M.R."/>
            <person name="Sandor L."/>
            <person name="Spatafora J.W."/>
            <person name="Grigoriev I.V."/>
            <person name="Hibbett D.S."/>
        </authorList>
    </citation>
    <scope>NUCLEOTIDE SEQUENCE [LARGE SCALE GENOMIC DNA]</scope>
    <source>
        <strain evidence="2 3">3A-2</strain>
    </source>
</reference>
<accession>A0A8E2AKL0</accession>
<organism evidence="2 3">
    <name type="scientific">Obba rivulosa</name>
    <dbReference type="NCBI Taxonomy" id="1052685"/>
    <lineage>
        <taxon>Eukaryota</taxon>
        <taxon>Fungi</taxon>
        <taxon>Dikarya</taxon>
        <taxon>Basidiomycota</taxon>
        <taxon>Agaricomycotina</taxon>
        <taxon>Agaricomycetes</taxon>
        <taxon>Polyporales</taxon>
        <taxon>Gelatoporiaceae</taxon>
        <taxon>Obba</taxon>
    </lineage>
</organism>
<dbReference type="AlphaFoldDB" id="A0A8E2AKL0"/>
<feature type="compositionally biased region" description="Polar residues" evidence="1">
    <location>
        <begin position="102"/>
        <end position="123"/>
    </location>
</feature>
<feature type="region of interest" description="Disordered" evidence="1">
    <location>
        <begin position="92"/>
        <end position="123"/>
    </location>
</feature>
<feature type="non-terminal residue" evidence="2">
    <location>
        <position position="1"/>
    </location>
</feature>
<proteinExistence type="predicted"/>
<evidence type="ECO:0000313" key="3">
    <source>
        <dbReference type="Proteomes" id="UP000250043"/>
    </source>
</evidence>
<dbReference type="Proteomes" id="UP000250043">
    <property type="component" value="Unassembled WGS sequence"/>
</dbReference>
<evidence type="ECO:0000256" key="1">
    <source>
        <dbReference type="SAM" id="MobiDB-lite"/>
    </source>
</evidence>
<dbReference type="EMBL" id="KV722877">
    <property type="protein sequence ID" value="OCH83672.1"/>
    <property type="molecule type" value="Genomic_DNA"/>
</dbReference>
<sequence length="186" mass="20519">MPSLHPALGAETSCLQLSDGYDPCWRFHLFKMTTLAQLPPSIRRGFWSHRATVRTMQAALTMPSCPLRAPGHSTGLHYIKIQDTADYPVTSDPSGDTLPMSIRNTGSPGSIGNNSKTTRSSTGMHTYTTTWEELYARDSGRHGVARQSRLPPPTEIPQGVLEDNLVRYLVGTKQIMGRQQTSCHPI</sequence>
<protein>
    <submittedName>
        <fullName evidence="2">Uncharacterized protein</fullName>
    </submittedName>
</protein>
<keyword evidence="3" id="KW-1185">Reference proteome</keyword>
<gene>
    <name evidence="2" type="ORF">OBBRIDRAFT_829814</name>
</gene>
<name>A0A8E2AKL0_9APHY</name>
<evidence type="ECO:0000313" key="2">
    <source>
        <dbReference type="EMBL" id="OCH83672.1"/>
    </source>
</evidence>